<proteinExistence type="predicted"/>
<dbReference type="AlphaFoldDB" id="A0A150P6L1"/>
<sequence length="191" mass="20731">MTRRGRPPKGHEPDASATPPHLPPDVKDAVGRAIVRATAQVKGFLLQRGVSLGNAQDVALECAFIAYRSVAKGTLALPDDASAYDQKLAAYMRTVAWRLLRNHKRAGDIFVRHDREPGTELLVSRTYDVEPALELASELAAEPPKARRFLLAMLETGEPCVAAVAAGMTKHAGKWTMRSTRARAAKRLAAV</sequence>
<dbReference type="Proteomes" id="UP000075604">
    <property type="component" value="Unassembled WGS sequence"/>
</dbReference>
<gene>
    <name evidence="2" type="ORF">BE04_30330</name>
</gene>
<reference evidence="2 3" key="1">
    <citation type="submission" date="2014-02" db="EMBL/GenBank/DDBJ databases">
        <title>The small core and large imbalanced accessory genome model reveals a collaborative survival strategy of Sorangium cellulosum strains in nature.</title>
        <authorList>
            <person name="Han K."/>
            <person name="Peng R."/>
            <person name="Blom J."/>
            <person name="Li Y.-Z."/>
        </authorList>
    </citation>
    <scope>NUCLEOTIDE SEQUENCE [LARGE SCALE GENOMIC DNA]</scope>
    <source>
        <strain evidence="2 3">So0157-18</strain>
    </source>
</reference>
<organism evidence="2 3">
    <name type="scientific">Sorangium cellulosum</name>
    <name type="common">Polyangium cellulosum</name>
    <dbReference type="NCBI Taxonomy" id="56"/>
    <lineage>
        <taxon>Bacteria</taxon>
        <taxon>Pseudomonadati</taxon>
        <taxon>Myxococcota</taxon>
        <taxon>Polyangia</taxon>
        <taxon>Polyangiales</taxon>
        <taxon>Polyangiaceae</taxon>
        <taxon>Sorangium</taxon>
    </lineage>
</organism>
<feature type="region of interest" description="Disordered" evidence="1">
    <location>
        <begin position="1"/>
        <end position="26"/>
    </location>
</feature>
<evidence type="ECO:0000313" key="2">
    <source>
        <dbReference type="EMBL" id="KYF51339.1"/>
    </source>
</evidence>
<protein>
    <submittedName>
        <fullName evidence="2">Uncharacterized protein</fullName>
    </submittedName>
</protein>
<accession>A0A150P6L1</accession>
<evidence type="ECO:0000313" key="3">
    <source>
        <dbReference type="Proteomes" id="UP000075604"/>
    </source>
</evidence>
<name>A0A150P6L1_SORCE</name>
<evidence type="ECO:0000256" key="1">
    <source>
        <dbReference type="SAM" id="MobiDB-lite"/>
    </source>
</evidence>
<comment type="caution">
    <text evidence="2">The sequence shown here is derived from an EMBL/GenBank/DDBJ whole genome shotgun (WGS) entry which is preliminary data.</text>
</comment>
<dbReference type="EMBL" id="JELX01003776">
    <property type="protein sequence ID" value="KYF51339.1"/>
    <property type="molecule type" value="Genomic_DNA"/>
</dbReference>